<dbReference type="PATRIC" id="fig|888050.3.peg.282"/>
<feature type="domain" description="GerMN" evidence="2">
    <location>
        <begin position="205"/>
        <end position="294"/>
    </location>
</feature>
<proteinExistence type="predicted"/>
<dbReference type="InterPro" id="IPR018910">
    <property type="entry name" value="LpqB_C"/>
</dbReference>
<dbReference type="Pfam" id="PF10647">
    <property type="entry name" value="Gmad1"/>
    <property type="match status" value="1"/>
</dbReference>
<keyword evidence="1" id="KW-0732">Signal</keyword>
<protein>
    <recommendedName>
        <fullName evidence="2">GerMN domain-containing protein</fullName>
    </recommendedName>
</protein>
<reference evidence="3 4" key="1">
    <citation type="submission" date="2013-03" db="EMBL/GenBank/DDBJ databases">
        <title>Reference genome for the Human Microbiome Project.</title>
        <authorList>
            <person name="Aqrawi P."/>
            <person name="Ayvaz T."/>
            <person name="Bess C."/>
            <person name="Blankenburg K."/>
            <person name="Coyle M."/>
            <person name="Deng J."/>
            <person name="Forbes L."/>
            <person name="Fowler G."/>
            <person name="Francisco L."/>
            <person name="Fu Q."/>
            <person name="Gibbs R."/>
            <person name="Gross S."/>
            <person name="Gubbala S."/>
            <person name="Hale W."/>
            <person name="Hemphill L."/>
            <person name="Highlander S."/>
            <person name="Hirani K."/>
            <person name="Jackson L."/>
            <person name="Jakkamsetti A."/>
            <person name="Javaid M."/>
            <person name="Jayaseelan J.C."/>
            <person name="Jiang H."/>
            <person name="Joshi V."/>
            <person name="Korchina V."/>
            <person name="Kovar C."/>
            <person name="Lara F."/>
            <person name="Lee S."/>
            <person name="Liu Y."/>
            <person name="Mata R."/>
            <person name="Mathew T."/>
            <person name="Munidasa M."/>
            <person name="Muzny D."/>
            <person name="Nazareth L."/>
            <person name="Ngo R."/>
            <person name="Nguyen L."/>
            <person name="Nguyen N."/>
            <person name="Okwuonu G."/>
            <person name="Ongeri F."/>
            <person name="Palculict T."/>
            <person name="Patil S."/>
            <person name="Petrosino J."/>
            <person name="Pham C."/>
            <person name="Pham P."/>
            <person name="Pu L.-L."/>
            <person name="Qin X."/>
            <person name="Qu J."/>
            <person name="Reid J."/>
            <person name="Ross M."/>
            <person name="Ruth R."/>
            <person name="Saada N."/>
            <person name="San Lucas F."/>
            <person name="Santibanez J."/>
            <person name="Shang Y."/>
            <person name="Simmons D."/>
            <person name="Song X.-Z."/>
            <person name="Tang L.-Y."/>
            <person name="Thornton R."/>
            <person name="Warren J."/>
            <person name="Weissenberger G."/>
            <person name="Wilczek-Boney K."/>
            <person name="Worley K."/>
            <person name="Youmans B."/>
            <person name="Zhang J."/>
            <person name="Zhang L."/>
            <person name="Zhao Z."/>
            <person name="Zhou C."/>
            <person name="Zhu D."/>
            <person name="Zhu Y."/>
        </authorList>
    </citation>
    <scope>NUCLEOTIDE SEQUENCE [LARGE SCALE GENOMIC DNA]</scope>
    <source>
        <strain evidence="3 4">F0333</strain>
    </source>
</reference>
<dbReference type="SMART" id="SM00909">
    <property type="entry name" value="Germane"/>
    <property type="match status" value="1"/>
</dbReference>
<dbReference type="EMBL" id="AQHZ01000005">
    <property type="protein sequence ID" value="ENO18953.1"/>
    <property type="molecule type" value="Genomic_DNA"/>
</dbReference>
<feature type="signal peptide" evidence="1">
    <location>
        <begin position="1"/>
        <end position="20"/>
    </location>
</feature>
<accession>N6XCJ0</accession>
<dbReference type="STRING" id="888050.HMPREF9004_0288"/>
<evidence type="ECO:0000259" key="2">
    <source>
        <dbReference type="SMART" id="SM00909"/>
    </source>
</evidence>
<dbReference type="InterPro" id="IPR019606">
    <property type="entry name" value="GerMN"/>
</dbReference>
<dbReference type="AlphaFoldDB" id="N6XCJ0"/>
<evidence type="ECO:0000256" key="1">
    <source>
        <dbReference type="SAM" id="SignalP"/>
    </source>
</evidence>
<evidence type="ECO:0000313" key="4">
    <source>
        <dbReference type="Proteomes" id="UP000013015"/>
    </source>
</evidence>
<evidence type="ECO:0000313" key="3">
    <source>
        <dbReference type="EMBL" id="ENO18953.1"/>
    </source>
</evidence>
<dbReference type="PROSITE" id="PS51257">
    <property type="entry name" value="PROKAR_LIPOPROTEIN"/>
    <property type="match status" value="1"/>
</dbReference>
<feature type="chain" id="PRO_5039492319" description="GerMN domain-containing protein" evidence="1">
    <location>
        <begin position="21"/>
        <end position="557"/>
    </location>
</feature>
<dbReference type="HOGENOM" id="CLU_032207_0_0_11"/>
<dbReference type="eggNOG" id="COG5401">
    <property type="taxonomic scope" value="Bacteria"/>
</dbReference>
<comment type="caution">
    <text evidence="3">The sequence shown here is derived from an EMBL/GenBank/DDBJ whole genome shotgun (WGS) entry which is preliminary data.</text>
</comment>
<dbReference type="Proteomes" id="UP000013015">
    <property type="component" value="Unassembled WGS sequence"/>
</dbReference>
<keyword evidence="4" id="KW-1185">Reference proteome</keyword>
<gene>
    <name evidence="3" type="ORF">HMPREF9004_0288</name>
</gene>
<name>N6XCJ0_9ACTO</name>
<dbReference type="RefSeq" id="WP_005961963.1">
    <property type="nucleotide sequence ID" value="NZ_CP040505.1"/>
</dbReference>
<dbReference type="OrthoDB" id="3226781at2"/>
<dbReference type="Pfam" id="PF10646">
    <property type="entry name" value="Germane"/>
    <property type="match status" value="1"/>
</dbReference>
<dbReference type="Pfam" id="PF25976">
    <property type="entry name" value="LpqB_N"/>
    <property type="match status" value="1"/>
</dbReference>
<sequence length="557" mass="58355">MKGRPLILVSLLVLALFAAACTSLPKASEPAPFDVSAHTTNPVELSADGPARNSDPMTLVSDFLLACAAGANDDFATARLFLSSDSSQRWHPEQQVLIYDTASRPTLTLSSPAGENTAEVSISAVPVASLDASGVLSRAESSQISQALSLVKESGQWRISAPQDSFIVSKASFLASYERVNLYFPAHSGDALIADPRWLPSRRLASHLIEGLVEGPSNAVADAVSNAIPAGTTVPSAPVEVTDRIAKVHVEGPVPPEGTARDLLVWQITSTLEQSPSITQVEILVSDVELKDAAPLKDPSYLLDTRLGMLSGAIGTLNATKLMSLPLSTPPAEGARHPSMSPVDRGLFAWREGEELVVERIEEDATQVRVSVGGGGAPSIDRFGWTWSAKGGGLAAVSSQGEVLEISGFDPSPLFSRVAVSPDGARALLIGADHSDKSLMIATIVRDRQGKPTSLSSLSVIEGIVSMVEDASWAGTDAFVVLRRKQNEDGTGSVELAEVQLGGFLTASSAPEGAEEISAGSGPGNVCTRTHTGTLHCRSGALWQDMPSGLVDIRYPG</sequence>
<organism evidence="3 4">
    <name type="scientific">Schaalia cardiffensis F0333</name>
    <dbReference type="NCBI Taxonomy" id="888050"/>
    <lineage>
        <taxon>Bacteria</taxon>
        <taxon>Bacillati</taxon>
        <taxon>Actinomycetota</taxon>
        <taxon>Actinomycetes</taxon>
        <taxon>Actinomycetales</taxon>
        <taxon>Actinomycetaceae</taxon>
        <taxon>Schaalia</taxon>
    </lineage>
</organism>
<dbReference type="InterPro" id="IPR059026">
    <property type="entry name" value="LpqB_N"/>
</dbReference>